<evidence type="ECO:0000259" key="2">
    <source>
        <dbReference type="Pfam" id="PF12708"/>
    </source>
</evidence>
<evidence type="ECO:0000259" key="1">
    <source>
        <dbReference type="Pfam" id="PF05048"/>
    </source>
</evidence>
<dbReference type="InterPro" id="IPR007742">
    <property type="entry name" value="NosD_dom"/>
</dbReference>
<reference evidence="3 4" key="1">
    <citation type="submission" date="2018-07" db="EMBL/GenBank/DDBJ databases">
        <title>Genomic Encyclopedia of Type Strains, Phase III (KMG-III): the genomes of soil and plant-associated and newly described type strains.</title>
        <authorList>
            <person name="Whitman W."/>
        </authorList>
    </citation>
    <scope>NUCLEOTIDE SEQUENCE [LARGE SCALE GENOMIC DNA]</scope>
    <source>
        <strain evidence="3 4">CECT 7506</strain>
    </source>
</reference>
<sequence length="538" mass="56318">MGQQVTQASEQIAKQFAAAANVKNIWGSILYNVKAYGAKGDGVTADQVAIQAAIDACTAAGGGVVYAPPGTYFISADNFINVKPNVVLRGSGYSTRFVSGTGGKSGNHIFVYLKDNAAIEDCRISGSDYVKQSGGADFIGYNKIGIGTQGAAIGKGFMVTRVGFEKFLNSHVYVHDGHSDVLVENCYTFGQQVGVYADVDSTNLVTNWNATKDTNKLTAGTQVYCLTNFYNSGSAIPSTDVIIKNGIHFNINDAFAGISNNGKRHVFSGNISVKNVTGYYGGWGIDINGGDEVTVTGNILEGYTAGCHLLSAVNCVVTGNLFKSDVGVWIENIASIKNTVTGNTIRLTENNATIPNKMGVQVTAALNNTISGNTIDGNSIANSRGIYFESSAIGNNATGNTIANTTTGIESASSGSDSNYAYTNVFRSVTTRFPRAIFSNFFQNVRGISGTDSNANNLGGSVTVSDANTSQAVTFTNAEPDTSFRIMLTVRSVSGAPASGAYVPVAPSGKATTGFTVNLQSAPGAGTSITYEWFLFRA</sequence>
<feature type="domain" description="Rhamnogalacturonase A/B/Epimerase-like pectate lyase" evidence="2">
    <location>
        <begin position="32"/>
        <end position="110"/>
    </location>
</feature>
<dbReference type="InterPro" id="IPR011050">
    <property type="entry name" value="Pectin_lyase_fold/virulence"/>
</dbReference>
<name>A0A368VR86_9BACL</name>
<dbReference type="SMART" id="SM00710">
    <property type="entry name" value="PbH1"/>
    <property type="match status" value="9"/>
</dbReference>
<keyword evidence="4" id="KW-1185">Reference proteome</keyword>
<dbReference type="Gene3D" id="2.160.20.10">
    <property type="entry name" value="Single-stranded right-handed beta-helix, Pectin lyase-like"/>
    <property type="match status" value="1"/>
</dbReference>
<organism evidence="3 4">
    <name type="scientific">Paenibacillus prosopidis</name>
    <dbReference type="NCBI Taxonomy" id="630520"/>
    <lineage>
        <taxon>Bacteria</taxon>
        <taxon>Bacillati</taxon>
        <taxon>Bacillota</taxon>
        <taxon>Bacilli</taxon>
        <taxon>Bacillales</taxon>
        <taxon>Paenibacillaceae</taxon>
        <taxon>Paenibacillus</taxon>
    </lineage>
</organism>
<dbReference type="InterPro" id="IPR024535">
    <property type="entry name" value="RHGA/B-epi-like_pectate_lyase"/>
</dbReference>
<dbReference type="Pfam" id="PF12708">
    <property type="entry name" value="Pect-lyase_RHGA_epim"/>
    <property type="match status" value="1"/>
</dbReference>
<accession>A0A368VR86</accession>
<dbReference type="Proteomes" id="UP000252415">
    <property type="component" value="Unassembled WGS sequence"/>
</dbReference>
<evidence type="ECO:0000313" key="3">
    <source>
        <dbReference type="EMBL" id="RCW44219.1"/>
    </source>
</evidence>
<proteinExistence type="predicted"/>
<dbReference type="InterPro" id="IPR006626">
    <property type="entry name" value="PbH1"/>
</dbReference>
<dbReference type="SUPFAM" id="SSF51126">
    <property type="entry name" value="Pectin lyase-like"/>
    <property type="match status" value="2"/>
</dbReference>
<comment type="caution">
    <text evidence="3">The sequence shown here is derived from an EMBL/GenBank/DDBJ whole genome shotgun (WGS) entry which is preliminary data.</text>
</comment>
<dbReference type="InterPro" id="IPR012334">
    <property type="entry name" value="Pectin_lyas_fold"/>
</dbReference>
<evidence type="ECO:0000313" key="4">
    <source>
        <dbReference type="Proteomes" id="UP000252415"/>
    </source>
</evidence>
<feature type="domain" description="Periplasmic copper-binding protein NosD beta helix" evidence="1">
    <location>
        <begin position="245"/>
        <end position="428"/>
    </location>
</feature>
<dbReference type="Pfam" id="PF05048">
    <property type="entry name" value="NosD"/>
    <property type="match status" value="1"/>
</dbReference>
<dbReference type="EMBL" id="QPJD01000012">
    <property type="protein sequence ID" value="RCW44219.1"/>
    <property type="molecule type" value="Genomic_DNA"/>
</dbReference>
<dbReference type="RefSeq" id="WP_181873582.1">
    <property type="nucleotide sequence ID" value="NZ_QPJD01000012.1"/>
</dbReference>
<gene>
    <name evidence="3" type="ORF">DFP97_11283</name>
</gene>
<protein>
    <submittedName>
        <fullName evidence="3">Copper-binding protein NosD</fullName>
    </submittedName>
</protein>
<dbReference type="AlphaFoldDB" id="A0A368VR86"/>